<evidence type="ECO:0000313" key="4">
    <source>
        <dbReference type="EMBL" id="EFI35953.1"/>
    </source>
</evidence>
<dbReference type="GO" id="GO:0016740">
    <property type="term" value="F:transferase activity"/>
    <property type="evidence" value="ECO:0007669"/>
    <property type="project" value="UniProtKB-KW"/>
</dbReference>
<evidence type="ECO:0000313" key="5">
    <source>
        <dbReference type="Proteomes" id="UP000005496"/>
    </source>
</evidence>
<dbReference type="InterPro" id="IPR011063">
    <property type="entry name" value="TilS/TtcA_N"/>
</dbReference>
<dbReference type="SUPFAM" id="SSF52402">
    <property type="entry name" value="Adenine nucleotide alpha hydrolases-like"/>
    <property type="match status" value="1"/>
</dbReference>
<gene>
    <name evidence="4" type="ORF">Dthio_PD3395</name>
</gene>
<feature type="binding site" evidence="2">
    <location>
        <position position="139"/>
    </location>
    <ligand>
        <name>ATP</name>
        <dbReference type="ChEBI" id="CHEBI:30616"/>
    </ligand>
</feature>
<dbReference type="PIRSF" id="PIRSF004976">
    <property type="entry name" value="ATPase_YdaO"/>
    <property type="match status" value="1"/>
</dbReference>
<dbReference type="Pfam" id="PF01171">
    <property type="entry name" value="ATP_bind_3"/>
    <property type="match status" value="1"/>
</dbReference>
<feature type="domain" description="tRNA(Ile)-lysidine/2-thiocytidine synthase N-terminal" evidence="3">
    <location>
        <begin position="120"/>
        <end position="198"/>
    </location>
</feature>
<dbReference type="EMBL" id="ACJN02000001">
    <property type="protein sequence ID" value="EFI35953.1"/>
    <property type="molecule type" value="Genomic_DNA"/>
</dbReference>
<evidence type="ECO:0000256" key="2">
    <source>
        <dbReference type="PIRSR" id="PIRSR004976-51"/>
    </source>
</evidence>
<dbReference type="GO" id="GO:0005524">
    <property type="term" value="F:ATP binding"/>
    <property type="evidence" value="ECO:0007669"/>
    <property type="project" value="UniProtKB-KW"/>
</dbReference>
<keyword evidence="2" id="KW-0547">Nucleotide-binding</keyword>
<keyword evidence="5" id="KW-1185">Reference proteome</keyword>
<feature type="binding site" evidence="2">
    <location>
        <position position="43"/>
    </location>
    <ligand>
        <name>ATP</name>
        <dbReference type="ChEBI" id="CHEBI:30616"/>
    </ligand>
</feature>
<dbReference type="InterPro" id="IPR014729">
    <property type="entry name" value="Rossmann-like_a/b/a_fold"/>
</dbReference>
<feature type="binding site" evidence="2">
    <location>
        <position position="69"/>
    </location>
    <ligand>
        <name>ATP</name>
        <dbReference type="ChEBI" id="CHEBI:30616"/>
    </ligand>
</feature>
<dbReference type="OrthoDB" id="9801054at2"/>
<dbReference type="eggNOG" id="COG0037">
    <property type="taxonomic scope" value="Bacteria"/>
</dbReference>
<comment type="caution">
    <text evidence="4">The sequence shown here is derived from an EMBL/GenBank/DDBJ whole genome shotgun (WGS) entry which is preliminary data.</text>
</comment>
<dbReference type="GO" id="GO:0008033">
    <property type="term" value="P:tRNA processing"/>
    <property type="evidence" value="ECO:0007669"/>
    <property type="project" value="InterPro"/>
</dbReference>
<keyword evidence="2" id="KW-0067">ATP-binding</keyword>
<dbReference type="RefSeq" id="WP_008869081.1">
    <property type="nucleotide sequence ID" value="NZ_ACJN02000001.1"/>
</dbReference>
<dbReference type="InterPro" id="IPR035107">
    <property type="entry name" value="tRNA_thiolation_TtcA_Ctu1"/>
</dbReference>
<dbReference type="Gene3D" id="3.40.50.620">
    <property type="entry name" value="HUPs"/>
    <property type="match status" value="1"/>
</dbReference>
<evidence type="ECO:0000256" key="1">
    <source>
        <dbReference type="ARBA" id="ARBA00022679"/>
    </source>
</evidence>
<dbReference type="AlphaFoldDB" id="D6SMP2"/>
<dbReference type="PANTHER" id="PTHR43686">
    <property type="entry name" value="SULFURTRANSFERASE-RELATED"/>
    <property type="match status" value="1"/>
</dbReference>
<dbReference type="PANTHER" id="PTHR43686:SF1">
    <property type="entry name" value="AMINOTRAN_5 DOMAIN-CONTAINING PROTEIN"/>
    <property type="match status" value="1"/>
</dbReference>
<sequence>MGIKKNLNHAQKICLGRCGKLMQQTGMLWPGARVGIAVSGGVDSWVLARVLMIRQKIVPFYFEIILLHVNPGFDPGNHQPLVDWLGANPLPGHIQSTDIGPRAHNPGNTKSPCFLCSWSRRKVLFDLCRKYSLTHLALGHNAEDLAATFFMNLIQTSRVDGLSAREEFFQGSLTLIRPLLLVEKKYIRNAARRWELPVWENPCPSAGASKRTEMEGMLDVLSGGNKKTRQNILNAFKRWQLDLACNLK</sequence>
<keyword evidence="1" id="KW-0808">Transferase</keyword>
<dbReference type="Proteomes" id="UP000005496">
    <property type="component" value="Unassembled WGS sequence"/>
</dbReference>
<organism evidence="4 5">
    <name type="scientific">Desulfonatronospira thiodismutans ASO3-1</name>
    <dbReference type="NCBI Taxonomy" id="555779"/>
    <lineage>
        <taxon>Bacteria</taxon>
        <taxon>Pseudomonadati</taxon>
        <taxon>Thermodesulfobacteriota</taxon>
        <taxon>Desulfovibrionia</taxon>
        <taxon>Desulfovibrionales</taxon>
        <taxon>Desulfonatronovibrionaceae</taxon>
        <taxon>Desulfonatronospira</taxon>
    </lineage>
</organism>
<feature type="binding site" evidence="2">
    <location>
        <begin position="37"/>
        <end position="39"/>
    </location>
    <ligand>
        <name>ATP</name>
        <dbReference type="ChEBI" id="CHEBI:30616"/>
    </ligand>
</feature>
<protein>
    <submittedName>
        <fullName evidence="4">PP-loop domain protein</fullName>
    </submittedName>
</protein>
<name>D6SMP2_9BACT</name>
<evidence type="ECO:0000259" key="3">
    <source>
        <dbReference type="Pfam" id="PF01171"/>
    </source>
</evidence>
<accession>D6SMP2</accession>
<reference evidence="4" key="1">
    <citation type="submission" date="2010-05" db="EMBL/GenBank/DDBJ databases">
        <title>The draft genome of Desulfonatronospira thiodismutans ASO3-1.</title>
        <authorList>
            <consortium name="US DOE Joint Genome Institute (JGI-PGF)"/>
            <person name="Lucas S."/>
            <person name="Copeland A."/>
            <person name="Lapidus A."/>
            <person name="Cheng J.-F."/>
            <person name="Bruce D."/>
            <person name="Goodwin L."/>
            <person name="Pitluck S."/>
            <person name="Chertkov O."/>
            <person name="Brettin T."/>
            <person name="Detter J.C."/>
            <person name="Han C."/>
            <person name="Land M.L."/>
            <person name="Hauser L."/>
            <person name="Kyrpides N."/>
            <person name="Mikhailova N."/>
            <person name="Muyzer G."/>
            <person name="Woyke T."/>
        </authorList>
    </citation>
    <scope>NUCLEOTIDE SEQUENCE [LARGE SCALE GENOMIC DNA]</scope>
    <source>
        <strain evidence="4">ASO3-1</strain>
    </source>
</reference>
<proteinExistence type="predicted"/>
<feature type="binding site" evidence="2">
    <location>
        <position position="144"/>
    </location>
    <ligand>
        <name>ATP</name>
        <dbReference type="ChEBI" id="CHEBI:30616"/>
    </ligand>
</feature>